<feature type="transmembrane region" description="Helical" evidence="3">
    <location>
        <begin position="38"/>
        <end position="57"/>
    </location>
</feature>
<dbReference type="EMBL" id="LSRX01000238">
    <property type="protein sequence ID" value="OLQ03350.1"/>
    <property type="molecule type" value="Genomic_DNA"/>
</dbReference>
<dbReference type="Proteomes" id="UP000186817">
    <property type="component" value="Unassembled WGS sequence"/>
</dbReference>
<keyword evidence="5" id="KW-1185">Reference proteome</keyword>
<evidence type="ECO:0000313" key="5">
    <source>
        <dbReference type="Proteomes" id="UP000186817"/>
    </source>
</evidence>
<feature type="compositionally biased region" description="Basic and acidic residues" evidence="2">
    <location>
        <begin position="565"/>
        <end position="576"/>
    </location>
</feature>
<feature type="region of interest" description="Disordered" evidence="2">
    <location>
        <begin position="227"/>
        <end position="272"/>
    </location>
</feature>
<evidence type="ECO:0000313" key="4">
    <source>
        <dbReference type="EMBL" id="OLQ03350.1"/>
    </source>
</evidence>
<organism evidence="4 5">
    <name type="scientific">Symbiodinium microadriaticum</name>
    <name type="common">Dinoflagellate</name>
    <name type="synonym">Zooxanthella microadriatica</name>
    <dbReference type="NCBI Taxonomy" id="2951"/>
    <lineage>
        <taxon>Eukaryota</taxon>
        <taxon>Sar</taxon>
        <taxon>Alveolata</taxon>
        <taxon>Dinophyceae</taxon>
        <taxon>Suessiales</taxon>
        <taxon>Symbiodiniaceae</taxon>
        <taxon>Symbiodinium</taxon>
    </lineage>
</organism>
<dbReference type="AlphaFoldDB" id="A0A1Q9E7F8"/>
<dbReference type="OrthoDB" id="435943at2759"/>
<protein>
    <submittedName>
        <fullName evidence="4">Uncharacterized protein</fullName>
    </submittedName>
</protein>
<feature type="coiled-coil region" evidence="1">
    <location>
        <begin position="316"/>
        <end position="350"/>
    </location>
</feature>
<feature type="transmembrane region" description="Helical" evidence="3">
    <location>
        <begin position="69"/>
        <end position="89"/>
    </location>
</feature>
<keyword evidence="3" id="KW-1133">Transmembrane helix</keyword>
<proteinExistence type="predicted"/>
<evidence type="ECO:0000256" key="2">
    <source>
        <dbReference type="SAM" id="MobiDB-lite"/>
    </source>
</evidence>
<reference evidence="4 5" key="1">
    <citation type="submission" date="2016-02" db="EMBL/GenBank/DDBJ databases">
        <title>Genome analysis of coral dinoflagellate symbionts highlights evolutionary adaptations to a symbiotic lifestyle.</title>
        <authorList>
            <person name="Aranda M."/>
            <person name="Li Y."/>
            <person name="Liew Y.J."/>
            <person name="Baumgarten S."/>
            <person name="Simakov O."/>
            <person name="Wilson M."/>
            <person name="Piel J."/>
            <person name="Ashoor H."/>
            <person name="Bougouffa S."/>
            <person name="Bajic V.B."/>
            <person name="Ryu T."/>
            <person name="Ravasi T."/>
            <person name="Bayer T."/>
            <person name="Micklem G."/>
            <person name="Kim H."/>
            <person name="Bhak J."/>
            <person name="Lajeunesse T.C."/>
            <person name="Voolstra C.R."/>
        </authorList>
    </citation>
    <scope>NUCLEOTIDE SEQUENCE [LARGE SCALE GENOMIC DNA]</scope>
    <source>
        <strain evidence="4 5">CCMP2467</strain>
    </source>
</reference>
<keyword evidence="1" id="KW-0175">Coiled coil</keyword>
<evidence type="ECO:0000256" key="3">
    <source>
        <dbReference type="SAM" id="Phobius"/>
    </source>
</evidence>
<feature type="compositionally biased region" description="Basic and acidic residues" evidence="2">
    <location>
        <begin position="527"/>
        <end position="551"/>
    </location>
</feature>
<accession>A0A1Q9E7F8</accession>
<keyword evidence="3" id="KW-0812">Transmembrane</keyword>
<keyword evidence="3" id="KW-0472">Membrane</keyword>
<gene>
    <name evidence="4" type="ORF">AK812_SmicGene13674</name>
</gene>
<comment type="caution">
    <text evidence="4">The sequence shown here is derived from an EMBL/GenBank/DDBJ whole genome shotgun (WGS) entry which is preliminary data.</text>
</comment>
<evidence type="ECO:0000256" key="1">
    <source>
        <dbReference type="SAM" id="Coils"/>
    </source>
</evidence>
<sequence length="630" mass="68412">MISFGVPAEVQQIVREKNDSRVGRKLTMFDTAGPAVRLLWPATVVHIVFAVTLPCVARPFTHCETDGKSVYPGWLWLGFLPFVLTMLTIEWRCFTYTVVPMLQWIQNLEMPLWETPPFSLWLVYTLFVSAPGKEGPEVFAGNWAATAFPDTRVVAGNPKWNCKRKEMRHAFEPFLVHLPGIETLDAAAQCAEAVSTLRDNVASGLLFPRWQKQHQYRHHEADGRPWRLWPGSWSASPKGGGGAGSRPRYDQMPLPSEAATGRTADVDPERSGRGEFMKEIQRIVTTARKADGRVRRLVDERARREAQWKEFERKSRSDFLEEKNKYVADLQKLEDDIEAAKKQGLDASTEVQQLVATGMRVREVPSISEAPDDWDALLTTEEAAAPSGFLRDALAAAERARGGGPPIPREGGGRFLNPADAARVLAATLAALPPGLGLEQFAGQAGPGIVAPTGIPAPSTFPDGFGTSFGEGPGDVDMRPAYSALSPSSVKTSDAPFPPASSPTRAATAEEAPEPADRRHLAPMHPGQRDPSLRRVPTTEEPPRSNIKDATKPPPVRKTTSGADLKTKLDARRAELEGSATHPFRLGHAGTAPPGPSHAGTAGHESATGARPVPILQDDDEDLQAPGPNG</sequence>
<name>A0A1Q9E7F8_SYMMI</name>
<feature type="region of interest" description="Disordered" evidence="2">
    <location>
        <begin position="453"/>
        <end position="630"/>
    </location>
</feature>